<evidence type="ECO:0000313" key="2">
    <source>
        <dbReference type="Proteomes" id="UP000185739"/>
    </source>
</evidence>
<organism evidence="1 2">
    <name type="scientific">Thauera chlorobenzoica</name>
    <dbReference type="NCBI Taxonomy" id="96773"/>
    <lineage>
        <taxon>Bacteria</taxon>
        <taxon>Pseudomonadati</taxon>
        <taxon>Pseudomonadota</taxon>
        <taxon>Betaproteobacteria</taxon>
        <taxon>Rhodocyclales</taxon>
        <taxon>Zoogloeaceae</taxon>
        <taxon>Thauera</taxon>
    </lineage>
</organism>
<reference evidence="1 2" key="1">
    <citation type="submission" date="2016-12" db="EMBL/GenBank/DDBJ databases">
        <title>Complete genome sequence of Thauera chlorobenzoica, a Betaproteobacterium degrading haloaromatics anaerobically to CO2 and halides.</title>
        <authorList>
            <person name="Goris T."/>
            <person name="Mergelsberg M."/>
            <person name="Boll M."/>
        </authorList>
    </citation>
    <scope>NUCLEOTIDE SEQUENCE [LARGE SCALE GENOMIC DNA]</scope>
    <source>
        <strain evidence="1 2">3CB1</strain>
    </source>
</reference>
<sequence length="340" mass="36790">MQFLQRKKWFCRGVLALSAAALSFGAGLSHGAQNLRLSTLGPGSAPYVVMTTFANIVNEHVPDYRIQVNATGAATRHAVETAQGRSEFCLNTPHQYDMMVKGGGPYANVPKSGELSKNLRSVFSFPIGVYHILTFGDSGIHSLDQIRGKRVYLGPPGSVAFDTTQRIVALMTGLKADQDYTAIKLGWDAAAQSFQDGHIDVYFNPTLAPSPVVAQLALVRKLRWIGIDPARLSELLARPGYRAVRIEPAVYGDGLANEAPVTALRMTASMGTNNALSEEAVYAMTSAFWKHLDTYAASTPVLRNVRLEEALADANTPLHPGAARFYREQGMTIPAALLAQ</sequence>
<dbReference type="PANTHER" id="PTHR42941:SF1">
    <property type="entry name" value="SLL1037 PROTEIN"/>
    <property type="match status" value="1"/>
</dbReference>
<dbReference type="KEGG" id="tcl:Tchl_2352"/>
<dbReference type="NCBIfam" id="TIGR02122">
    <property type="entry name" value="TRAP_TAXI"/>
    <property type="match status" value="1"/>
</dbReference>
<dbReference type="EMBL" id="CP018839">
    <property type="protein sequence ID" value="APR05192.1"/>
    <property type="molecule type" value="Genomic_DNA"/>
</dbReference>
<dbReference type="Gene3D" id="3.40.190.10">
    <property type="entry name" value="Periplasmic binding protein-like II"/>
    <property type="match status" value="2"/>
</dbReference>
<dbReference type="InterPro" id="IPR011852">
    <property type="entry name" value="TRAP_TAXI"/>
</dbReference>
<dbReference type="Pfam" id="PF16868">
    <property type="entry name" value="NMT1_3"/>
    <property type="match status" value="1"/>
</dbReference>
<dbReference type="RefSeq" id="WP_075148593.1">
    <property type="nucleotide sequence ID" value="NZ_CP018839.1"/>
</dbReference>
<keyword evidence="2" id="KW-1185">Reference proteome</keyword>
<protein>
    <submittedName>
        <fullName evidence="1">TRAP transporter solute receptor, TAXI family</fullName>
    </submittedName>
</protein>
<dbReference type="STRING" id="96773.Tchl_2352"/>
<dbReference type="OrthoDB" id="9780180at2"/>
<evidence type="ECO:0000313" key="1">
    <source>
        <dbReference type="EMBL" id="APR05192.1"/>
    </source>
</evidence>
<dbReference type="SUPFAM" id="SSF53850">
    <property type="entry name" value="Periplasmic binding protein-like II"/>
    <property type="match status" value="1"/>
</dbReference>
<dbReference type="AlphaFoldDB" id="A0A1H5RQM0"/>
<keyword evidence="1" id="KW-0675">Receptor</keyword>
<proteinExistence type="predicted"/>
<dbReference type="PANTHER" id="PTHR42941">
    <property type="entry name" value="SLL1037 PROTEIN"/>
    <property type="match status" value="1"/>
</dbReference>
<name>A0A1H5RQM0_9RHOO</name>
<gene>
    <name evidence="1" type="ORF">Tchl_2352</name>
</gene>
<dbReference type="Proteomes" id="UP000185739">
    <property type="component" value="Chromosome"/>
</dbReference>
<accession>A0A1H5RQM0</accession>